<dbReference type="InParanoid" id="B7G7L3"/>
<evidence type="ECO:0000313" key="6">
    <source>
        <dbReference type="Proteomes" id="UP000000759"/>
    </source>
</evidence>
<dbReference type="GeneID" id="7194778"/>
<dbReference type="Gene3D" id="3.20.20.80">
    <property type="entry name" value="Glycosidases"/>
    <property type="match status" value="1"/>
</dbReference>
<dbReference type="AlphaFoldDB" id="B7G7L3"/>
<keyword evidence="6" id="KW-1185">Reference proteome</keyword>
<dbReference type="eggNOG" id="ENOG502S6ET">
    <property type="taxonomic scope" value="Eukaryota"/>
</dbReference>
<evidence type="ECO:0000313" key="5">
    <source>
        <dbReference type="EMBL" id="EEC45381.1"/>
    </source>
</evidence>
<name>B7G7L3_PHATC</name>
<dbReference type="EMBL" id="CM000620">
    <property type="protein sequence ID" value="EEC45381.1"/>
    <property type="molecule type" value="Genomic_DNA"/>
</dbReference>
<evidence type="ECO:0000259" key="4">
    <source>
        <dbReference type="PROSITE" id="PS51764"/>
    </source>
</evidence>
<gene>
    <name evidence="5" type="ORF">PHATRDRAFT_48536</name>
</gene>
<dbReference type="OMA" id="TYLTIGQ"/>
<evidence type="ECO:0000256" key="2">
    <source>
        <dbReference type="ARBA" id="ARBA00023295"/>
    </source>
</evidence>
<keyword evidence="1" id="KW-0378">Hydrolase</keyword>
<keyword evidence="3" id="KW-0472">Membrane</keyword>
<accession>B7G7L3</accession>
<dbReference type="InterPro" id="IPR022790">
    <property type="entry name" value="GH26_dom"/>
</dbReference>
<protein>
    <recommendedName>
        <fullName evidence="4">GH26 domain-containing protein</fullName>
    </recommendedName>
</protein>
<feature type="transmembrane region" description="Helical" evidence="3">
    <location>
        <begin position="445"/>
        <end position="468"/>
    </location>
</feature>
<evidence type="ECO:0000256" key="3">
    <source>
        <dbReference type="SAM" id="Phobius"/>
    </source>
</evidence>
<keyword evidence="3" id="KW-1133">Transmembrane helix</keyword>
<evidence type="ECO:0000256" key="1">
    <source>
        <dbReference type="ARBA" id="ARBA00022801"/>
    </source>
</evidence>
<dbReference type="SUPFAM" id="SSF51445">
    <property type="entry name" value="(Trans)glycosidases"/>
    <property type="match status" value="1"/>
</dbReference>
<dbReference type="PaxDb" id="2850-Phatr48536"/>
<proteinExistence type="predicted"/>
<dbReference type="HOGENOM" id="CLU_561997_0_0_1"/>
<dbReference type="OrthoDB" id="199103at2759"/>
<reference evidence="6" key="2">
    <citation type="submission" date="2008-08" db="EMBL/GenBank/DDBJ databases">
        <authorList>
            <consortium name="Diatom Consortium"/>
            <person name="Grigoriev I."/>
            <person name="Grimwood J."/>
            <person name="Kuo A."/>
            <person name="Otillar R.P."/>
            <person name="Salamov A."/>
            <person name="Detter J.C."/>
            <person name="Lindquist E."/>
            <person name="Shapiro H."/>
            <person name="Lucas S."/>
            <person name="Glavina del Rio T."/>
            <person name="Pitluck S."/>
            <person name="Rokhsar D."/>
            <person name="Bowler C."/>
        </authorList>
    </citation>
    <scope>GENOME REANNOTATION</scope>
    <source>
        <strain evidence="6">CCAP 1055/1</strain>
    </source>
</reference>
<dbReference type="KEGG" id="pti:PHATRDRAFT_48536"/>
<keyword evidence="2" id="KW-0326">Glycosidase</keyword>
<dbReference type="InterPro" id="IPR017853">
    <property type="entry name" value="GH"/>
</dbReference>
<feature type="domain" description="GH26" evidence="4">
    <location>
        <begin position="18"/>
        <end position="362"/>
    </location>
</feature>
<organism evidence="5 6">
    <name type="scientific">Phaeodactylum tricornutum (strain CCAP 1055/1)</name>
    <dbReference type="NCBI Taxonomy" id="556484"/>
    <lineage>
        <taxon>Eukaryota</taxon>
        <taxon>Sar</taxon>
        <taxon>Stramenopiles</taxon>
        <taxon>Ochrophyta</taxon>
        <taxon>Bacillariophyta</taxon>
        <taxon>Bacillariophyceae</taxon>
        <taxon>Bacillariophycidae</taxon>
        <taxon>Naviculales</taxon>
        <taxon>Phaeodactylaceae</taxon>
        <taxon>Phaeodactylum</taxon>
    </lineage>
</organism>
<dbReference type="PROSITE" id="PS51764">
    <property type="entry name" value="GH26"/>
    <property type="match status" value="1"/>
</dbReference>
<dbReference type="RefSeq" id="XP_002183163.1">
    <property type="nucleotide sequence ID" value="XM_002183127.1"/>
</dbReference>
<dbReference type="Proteomes" id="UP000000759">
    <property type="component" value="Chromosome 18"/>
</dbReference>
<dbReference type="GO" id="GO:0004553">
    <property type="term" value="F:hydrolase activity, hydrolyzing O-glycosyl compounds"/>
    <property type="evidence" value="ECO:0007669"/>
    <property type="project" value="InterPro"/>
</dbReference>
<sequence>MVGWWWAPQATAVASCEPPAGKTYLTIGQDLAAIQDYVTDQFSYSLHRAQTRQKKGLKLNDMRLDWYRVALSHVLTFAQFLRPYVPRNEIAVGPIPPLTVADFLPAATMVYTDIQTLSGLKTPIDYGSGVQDAVGVTLEGQVPGLQIGLWLNGTTGCADIMAGKLKAEIDSLMTFLTNESNATKVFLRVGYEFDNPGFGYNSDPALYTKAYVKIVNSCRFWPACRNKVIFVWHSWGAGLPANTTLADFYPGDDVVDWVGVSIFSQFYQHYPSLGSISTLNNVLDFANFHNKPTMIAESTPFGGVHVLKDPWRDWYHPVLKIINAYDIGMWSYIDCDWDSLSMWNGTGFGDSRLAANQTITRLCQKYVLKNPRFVQHAGLCAVGPAKTGTRVSKKGGKKPFDWTEWMSKGKKDKMDNVDEGNTFGWDSDGSSGRLDLLAARGKDGFLIANGSSFFFVGGILIALLASLWTHRRHRRRGYETINELLV</sequence>
<keyword evidence="3" id="KW-0812">Transmembrane</keyword>
<reference evidence="5 6" key="1">
    <citation type="journal article" date="2008" name="Nature">
        <title>The Phaeodactylum genome reveals the evolutionary history of diatom genomes.</title>
        <authorList>
            <person name="Bowler C."/>
            <person name="Allen A.E."/>
            <person name="Badger J.H."/>
            <person name="Grimwood J."/>
            <person name="Jabbari K."/>
            <person name="Kuo A."/>
            <person name="Maheswari U."/>
            <person name="Martens C."/>
            <person name="Maumus F."/>
            <person name="Otillar R.P."/>
            <person name="Rayko E."/>
            <person name="Salamov A."/>
            <person name="Vandepoele K."/>
            <person name="Beszteri B."/>
            <person name="Gruber A."/>
            <person name="Heijde M."/>
            <person name="Katinka M."/>
            <person name="Mock T."/>
            <person name="Valentin K."/>
            <person name="Verret F."/>
            <person name="Berges J.A."/>
            <person name="Brownlee C."/>
            <person name="Cadoret J.P."/>
            <person name="Chiovitti A."/>
            <person name="Choi C.J."/>
            <person name="Coesel S."/>
            <person name="De Martino A."/>
            <person name="Detter J.C."/>
            <person name="Durkin C."/>
            <person name="Falciatore A."/>
            <person name="Fournet J."/>
            <person name="Haruta M."/>
            <person name="Huysman M.J."/>
            <person name="Jenkins B.D."/>
            <person name="Jiroutova K."/>
            <person name="Jorgensen R.E."/>
            <person name="Joubert Y."/>
            <person name="Kaplan A."/>
            <person name="Kroger N."/>
            <person name="Kroth P.G."/>
            <person name="La Roche J."/>
            <person name="Lindquist E."/>
            <person name="Lommer M."/>
            <person name="Martin-Jezequel V."/>
            <person name="Lopez P.J."/>
            <person name="Lucas S."/>
            <person name="Mangogna M."/>
            <person name="McGinnis K."/>
            <person name="Medlin L.K."/>
            <person name="Montsant A."/>
            <person name="Oudot-Le Secq M.P."/>
            <person name="Napoli C."/>
            <person name="Obornik M."/>
            <person name="Parker M.S."/>
            <person name="Petit J.L."/>
            <person name="Porcel B.M."/>
            <person name="Poulsen N."/>
            <person name="Robison M."/>
            <person name="Rychlewski L."/>
            <person name="Rynearson T.A."/>
            <person name="Schmutz J."/>
            <person name="Shapiro H."/>
            <person name="Siaut M."/>
            <person name="Stanley M."/>
            <person name="Sussman M.R."/>
            <person name="Taylor A.R."/>
            <person name="Vardi A."/>
            <person name="von Dassow P."/>
            <person name="Vyverman W."/>
            <person name="Willis A."/>
            <person name="Wyrwicz L.S."/>
            <person name="Rokhsar D.S."/>
            <person name="Weissenbach J."/>
            <person name="Armbrust E.V."/>
            <person name="Green B.R."/>
            <person name="Van de Peer Y."/>
            <person name="Grigoriev I.V."/>
        </authorList>
    </citation>
    <scope>NUCLEOTIDE SEQUENCE [LARGE SCALE GENOMIC DNA]</scope>
    <source>
        <strain evidence="5 6">CCAP 1055/1</strain>
    </source>
</reference>